<comment type="caution">
    <text evidence="1">The sequence shown here is derived from an EMBL/GenBank/DDBJ whole genome shotgun (WGS) entry which is preliminary data.</text>
</comment>
<reference evidence="1 2" key="1">
    <citation type="submission" date="2016-04" db="EMBL/GenBank/DDBJ databases">
        <title>Genome sequence of Clostridium magnum DSM 2767.</title>
        <authorList>
            <person name="Poehlein A."/>
            <person name="Uhlig R."/>
            <person name="Fischer R."/>
            <person name="Bahl H."/>
            <person name="Daniel R."/>
        </authorList>
    </citation>
    <scope>NUCLEOTIDE SEQUENCE [LARGE SCALE GENOMIC DNA]</scope>
    <source>
        <strain evidence="1 2">DSM 2767</strain>
    </source>
</reference>
<gene>
    <name evidence="1" type="ORF">CLMAG_06050</name>
</gene>
<dbReference type="STRING" id="1121326.CLMAG_06050"/>
<dbReference type="AlphaFoldDB" id="A0A161Y5N5"/>
<name>A0A161Y5N5_9CLOT</name>
<organism evidence="1 2">
    <name type="scientific">Clostridium magnum DSM 2767</name>
    <dbReference type="NCBI Taxonomy" id="1121326"/>
    <lineage>
        <taxon>Bacteria</taxon>
        <taxon>Bacillati</taxon>
        <taxon>Bacillota</taxon>
        <taxon>Clostridia</taxon>
        <taxon>Eubacteriales</taxon>
        <taxon>Clostridiaceae</taxon>
        <taxon>Clostridium</taxon>
    </lineage>
</organism>
<evidence type="ECO:0000313" key="2">
    <source>
        <dbReference type="Proteomes" id="UP000076603"/>
    </source>
</evidence>
<protein>
    <submittedName>
        <fullName evidence="1">Uncharacterized protein</fullName>
    </submittedName>
</protein>
<dbReference type="Proteomes" id="UP000076603">
    <property type="component" value="Unassembled WGS sequence"/>
</dbReference>
<keyword evidence="2" id="KW-1185">Reference proteome</keyword>
<accession>A0A161Y5N5</accession>
<proteinExistence type="predicted"/>
<dbReference type="PATRIC" id="fig|1121326.3.peg.561"/>
<sequence>MIKIADIFISDKDRTKVFQLPILPERFPEFSRAAKNEEFETWEDGVYTLIGNVDAIKFSLECWLPGMDKEYSFAKSKINPYDLINLMHNAMLEKNPIRYVANRNPNLKLPVEITNMLVTVESLSWYEDRLGDVQYKVDFKEYREIT</sequence>
<evidence type="ECO:0000313" key="1">
    <source>
        <dbReference type="EMBL" id="KZL93559.1"/>
    </source>
</evidence>
<dbReference type="RefSeq" id="WP_242872915.1">
    <property type="nucleotide sequence ID" value="NZ_FQXL01000031.1"/>
</dbReference>
<dbReference type="EMBL" id="LWAE01000001">
    <property type="protein sequence ID" value="KZL93559.1"/>
    <property type="molecule type" value="Genomic_DNA"/>
</dbReference>